<accession>A0A2M7X4K1</accession>
<dbReference type="SUPFAM" id="SSF50104">
    <property type="entry name" value="Translation proteins SH3-like domain"/>
    <property type="match status" value="1"/>
</dbReference>
<dbReference type="NCBIfam" id="TIGR01024">
    <property type="entry name" value="rplS_bact"/>
    <property type="match status" value="1"/>
</dbReference>
<dbReference type="InterPro" id="IPR038657">
    <property type="entry name" value="Ribosomal_bL19_sf"/>
</dbReference>
<keyword evidence="2 5" id="KW-0689">Ribosomal protein</keyword>
<dbReference type="InterPro" id="IPR001857">
    <property type="entry name" value="Ribosomal_bL19"/>
</dbReference>
<evidence type="ECO:0000313" key="8">
    <source>
        <dbReference type="EMBL" id="PJA41039.1"/>
    </source>
</evidence>
<dbReference type="InterPro" id="IPR008991">
    <property type="entry name" value="Translation_prot_SH3-like_sf"/>
</dbReference>
<evidence type="ECO:0000256" key="2">
    <source>
        <dbReference type="ARBA" id="ARBA00022980"/>
    </source>
</evidence>
<name>A0A2M7X4K1_UNCKA</name>
<dbReference type="HAMAP" id="MF_00402">
    <property type="entry name" value="Ribosomal_bL19"/>
    <property type="match status" value="1"/>
</dbReference>
<dbReference type="GO" id="GO:0006412">
    <property type="term" value="P:translation"/>
    <property type="evidence" value="ECO:0007669"/>
    <property type="project" value="UniProtKB-UniRule"/>
</dbReference>
<comment type="similarity">
    <text evidence="1 5 6">Belongs to the bacterial ribosomal protein bL19 family.</text>
</comment>
<sequence>MSEDTKDTKSEKVEEVESKPEPKVIKHNFKVGDKIVVNYKIVEGAKARVQAYEGLVIAIKNSGISKTFTVRRISTGGVGVERIFPYYSPSIESVVVKAKGRVRRAKLYYMRDRIGKAAMKIKEAK</sequence>
<evidence type="ECO:0000256" key="4">
    <source>
        <dbReference type="ARBA" id="ARBA00035171"/>
    </source>
</evidence>
<reference evidence="9" key="1">
    <citation type="submission" date="2017-09" db="EMBL/GenBank/DDBJ databases">
        <title>Depth-based differentiation of microbial function through sediment-hosted aquifers and enrichment of novel symbionts in the deep terrestrial subsurface.</title>
        <authorList>
            <person name="Probst A.J."/>
            <person name="Ladd B."/>
            <person name="Jarett J.K."/>
            <person name="Geller-Mcgrath D.E."/>
            <person name="Sieber C.M.K."/>
            <person name="Emerson J.B."/>
            <person name="Anantharaman K."/>
            <person name="Thomas B.C."/>
            <person name="Malmstrom R."/>
            <person name="Stieglmeier M."/>
            <person name="Klingl A."/>
            <person name="Woyke T."/>
            <person name="Ryan C.M."/>
            <person name="Banfield J.F."/>
        </authorList>
    </citation>
    <scope>NUCLEOTIDE SEQUENCE [LARGE SCALE GENOMIC DNA]</scope>
</reference>
<keyword evidence="3 5" id="KW-0687">Ribonucleoprotein</keyword>
<dbReference type="AlphaFoldDB" id="A0A2M7X4K1"/>
<protein>
    <recommendedName>
        <fullName evidence="4 5">Large ribosomal subunit protein bL19</fullName>
    </recommendedName>
</protein>
<evidence type="ECO:0000256" key="5">
    <source>
        <dbReference type="HAMAP-Rule" id="MF_00402"/>
    </source>
</evidence>
<dbReference type="GO" id="GO:0003735">
    <property type="term" value="F:structural constituent of ribosome"/>
    <property type="evidence" value="ECO:0007669"/>
    <property type="project" value="InterPro"/>
</dbReference>
<dbReference type="GO" id="GO:0022625">
    <property type="term" value="C:cytosolic large ribosomal subunit"/>
    <property type="evidence" value="ECO:0007669"/>
    <property type="project" value="TreeGrafter"/>
</dbReference>
<organism evidence="8 9">
    <name type="scientific">candidate division WWE3 bacterium CG_4_9_14_3_um_filter_34_6</name>
    <dbReference type="NCBI Taxonomy" id="1975079"/>
    <lineage>
        <taxon>Bacteria</taxon>
        <taxon>Katanobacteria</taxon>
    </lineage>
</organism>
<dbReference type="Pfam" id="PF01245">
    <property type="entry name" value="Ribosomal_L19"/>
    <property type="match status" value="1"/>
</dbReference>
<dbReference type="Gene3D" id="2.30.30.790">
    <property type="match status" value="1"/>
</dbReference>
<dbReference type="PIRSF" id="PIRSF002191">
    <property type="entry name" value="Ribosomal_L19"/>
    <property type="match status" value="1"/>
</dbReference>
<evidence type="ECO:0000256" key="7">
    <source>
        <dbReference type="SAM" id="MobiDB-lite"/>
    </source>
</evidence>
<proteinExistence type="inferred from homology"/>
<dbReference type="PRINTS" id="PR00061">
    <property type="entry name" value="RIBOSOMALL19"/>
</dbReference>
<evidence type="ECO:0000256" key="3">
    <source>
        <dbReference type="ARBA" id="ARBA00023274"/>
    </source>
</evidence>
<evidence type="ECO:0000313" key="9">
    <source>
        <dbReference type="Proteomes" id="UP000230683"/>
    </source>
</evidence>
<evidence type="ECO:0000256" key="1">
    <source>
        <dbReference type="ARBA" id="ARBA00005781"/>
    </source>
</evidence>
<dbReference type="Proteomes" id="UP000230683">
    <property type="component" value="Unassembled WGS sequence"/>
</dbReference>
<comment type="caution">
    <text evidence="8">The sequence shown here is derived from an EMBL/GenBank/DDBJ whole genome shotgun (WGS) entry which is preliminary data.</text>
</comment>
<comment type="function">
    <text evidence="5 6">This protein is located at the 30S-50S ribosomal subunit interface and may play a role in the structure and function of the aminoacyl-tRNA binding site.</text>
</comment>
<dbReference type="PANTHER" id="PTHR15680:SF9">
    <property type="entry name" value="LARGE RIBOSOMAL SUBUNIT PROTEIN BL19M"/>
    <property type="match status" value="1"/>
</dbReference>
<feature type="region of interest" description="Disordered" evidence="7">
    <location>
        <begin position="1"/>
        <end position="20"/>
    </location>
</feature>
<evidence type="ECO:0000256" key="6">
    <source>
        <dbReference type="RuleBase" id="RU000559"/>
    </source>
</evidence>
<gene>
    <name evidence="5 8" type="primary">rplS</name>
    <name evidence="8" type="ORF">CO178_01015</name>
</gene>
<dbReference type="EMBL" id="PFWY01000049">
    <property type="protein sequence ID" value="PJA41039.1"/>
    <property type="molecule type" value="Genomic_DNA"/>
</dbReference>
<dbReference type="PANTHER" id="PTHR15680">
    <property type="entry name" value="RIBOSOMAL PROTEIN L19"/>
    <property type="match status" value="1"/>
</dbReference>